<dbReference type="InterPro" id="IPR050718">
    <property type="entry name" value="ApaG-like"/>
</dbReference>
<dbReference type="Proteomes" id="UP000095751">
    <property type="component" value="Unassembled WGS sequence"/>
</dbReference>
<proteinExistence type="predicted"/>
<dbReference type="OrthoDB" id="34839at2759"/>
<evidence type="ECO:0000313" key="2">
    <source>
        <dbReference type="EMBL" id="OEU16116.1"/>
    </source>
</evidence>
<dbReference type="InterPro" id="IPR036767">
    <property type="entry name" value="ApaG_sf"/>
</dbReference>
<dbReference type="Gene3D" id="2.60.40.1470">
    <property type="entry name" value="ApaG domain"/>
    <property type="match status" value="1"/>
</dbReference>
<evidence type="ECO:0000313" key="3">
    <source>
        <dbReference type="Proteomes" id="UP000095751"/>
    </source>
</evidence>
<dbReference type="PROSITE" id="PS51087">
    <property type="entry name" value="APAG"/>
    <property type="match status" value="1"/>
</dbReference>
<feature type="domain" description="ApaG" evidence="1">
    <location>
        <begin position="1"/>
        <end position="89"/>
    </location>
</feature>
<dbReference type="PANTHER" id="PTHR47191">
    <property type="entry name" value="OS05G0170800 PROTEIN"/>
    <property type="match status" value="1"/>
</dbReference>
<organism evidence="2 3">
    <name type="scientific">Fragilariopsis cylindrus CCMP1102</name>
    <dbReference type="NCBI Taxonomy" id="635003"/>
    <lineage>
        <taxon>Eukaryota</taxon>
        <taxon>Sar</taxon>
        <taxon>Stramenopiles</taxon>
        <taxon>Ochrophyta</taxon>
        <taxon>Bacillariophyta</taxon>
        <taxon>Bacillariophyceae</taxon>
        <taxon>Bacillariophycidae</taxon>
        <taxon>Bacillariales</taxon>
        <taxon>Bacillariaceae</taxon>
        <taxon>Fragilariopsis</taxon>
    </lineage>
</organism>
<feature type="non-terminal residue" evidence="2">
    <location>
        <position position="89"/>
    </location>
</feature>
<feature type="non-terminal residue" evidence="2">
    <location>
        <position position="1"/>
    </location>
</feature>
<dbReference type="PANTHER" id="PTHR47191:SF2">
    <property type="entry name" value="OS05G0170800 PROTEIN"/>
    <property type="match status" value="1"/>
</dbReference>
<dbReference type="Pfam" id="PF04379">
    <property type="entry name" value="DUF525"/>
    <property type="match status" value="1"/>
</dbReference>
<dbReference type="AlphaFoldDB" id="A0A1E7FDB2"/>
<reference evidence="2 3" key="1">
    <citation type="submission" date="2016-09" db="EMBL/GenBank/DDBJ databases">
        <title>Extensive genetic diversity and differential bi-allelic expression allows diatom success in the polar Southern Ocean.</title>
        <authorList>
            <consortium name="DOE Joint Genome Institute"/>
            <person name="Mock T."/>
            <person name="Otillar R.P."/>
            <person name="Strauss J."/>
            <person name="Dupont C."/>
            <person name="Frickenhaus S."/>
            <person name="Maumus F."/>
            <person name="Mcmullan M."/>
            <person name="Sanges R."/>
            <person name="Schmutz J."/>
            <person name="Toseland A."/>
            <person name="Valas R."/>
            <person name="Veluchamy A."/>
            <person name="Ward B.J."/>
            <person name="Allen A."/>
            <person name="Barry K."/>
            <person name="Falciatore A."/>
            <person name="Ferrante M."/>
            <person name="Fortunato A.E."/>
            <person name="Gloeckner G."/>
            <person name="Gruber A."/>
            <person name="Hipkin R."/>
            <person name="Janech M."/>
            <person name="Kroth P."/>
            <person name="Leese F."/>
            <person name="Lindquist E."/>
            <person name="Lyon B.R."/>
            <person name="Martin J."/>
            <person name="Mayer C."/>
            <person name="Parker M."/>
            <person name="Quesneville H."/>
            <person name="Raymond J."/>
            <person name="Uhlig C."/>
            <person name="Valentin K.U."/>
            <person name="Worden A.Z."/>
            <person name="Armbrust E.V."/>
            <person name="Bowler C."/>
            <person name="Green B."/>
            <person name="Moulton V."/>
            <person name="Van Oosterhout C."/>
            <person name="Grigoriev I."/>
        </authorList>
    </citation>
    <scope>NUCLEOTIDE SEQUENCE [LARGE SCALE GENOMIC DNA]</scope>
    <source>
        <strain evidence="2 3">CCMP1102</strain>
    </source>
</reference>
<dbReference type="InterPro" id="IPR007474">
    <property type="entry name" value="ApaG_domain"/>
</dbReference>
<dbReference type="InParanoid" id="A0A1E7FDB2"/>
<sequence length="89" mass="9831">VEVSSVYNKEQSDPPMRKHCFQYTIKITNSSPTDTIQLLGRRFEIQTVGSSMKDVVQGEGVTGRTPILKPGEVFEYTSTAPLSVRPIGT</sequence>
<gene>
    <name evidence="2" type="ORF">FRACYDRAFT_164527</name>
</gene>
<accession>A0A1E7FDB2</accession>
<dbReference type="EMBL" id="KV784358">
    <property type="protein sequence ID" value="OEU16116.1"/>
    <property type="molecule type" value="Genomic_DNA"/>
</dbReference>
<keyword evidence="3" id="KW-1185">Reference proteome</keyword>
<dbReference type="SUPFAM" id="SSF110069">
    <property type="entry name" value="ApaG-like"/>
    <property type="match status" value="1"/>
</dbReference>
<evidence type="ECO:0000259" key="1">
    <source>
        <dbReference type="PROSITE" id="PS51087"/>
    </source>
</evidence>
<protein>
    <recommendedName>
        <fullName evidence="1">ApaG domain-containing protein</fullName>
    </recommendedName>
</protein>
<dbReference type="KEGG" id="fcy:FRACYDRAFT_164527"/>
<name>A0A1E7FDB2_9STRA</name>